<organism evidence="1 2">
    <name type="scientific">Chryseobacterium carnipullorum</name>
    <dbReference type="NCBI Taxonomy" id="1124835"/>
    <lineage>
        <taxon>Bacteria</taxon>
        <taxon>Pseudomonadati</taxon>
        <taxon>Bacteroidota</taxon>
        <taxon>Flavobacteriia</taxon>
        <taxon>Flavobacteriales</taxon>
        <taxon>Weeksellaceae</taxon>
        <taxon>Chryseobacterium group</taxon>
        <taxon>Chryseobacterium</taxon>
    </lineage>
</organism>
<dbReference type="Proteomes" id="UP000255224">
    <property type="component" value="Unassembled WGS sequence"/>
</dbReference>
<name>A0A376EFP1_CHRCU</name>
<sequence length="45" mass="5377">MFLEIVHAVLKNENCRIYEFDYGAQWGDDTAKRFLKSAQWIKDIL</sequence>
<protein>
    <submittedName>
        <fullName evidence="1">Uncharacterized protein</fullName>
    </submittedName>
</protein>
<dbReference type="AlphaFoldDB" id="A0A376EFP1"/>
<reference evidence="1 2" key="1">
    <citation type="submission" date="2018-06" db="EMBL/GenBank/DDBJ databases">
        <authorList>
            <consortium name="Pathogen Informatics"/>
            <person name="Doyle S."/>
        </authorList>
    </citation>
    <scope>NUCLEOTIDE SEQUENCE [LARGE SCALE GENOMIC DNA]</scope>
    <source>
        <strain evidence="1 2">NCTC13533</strain>
    </source>
</reference>
<dbReference type="EMBL" id="UFVQ01000003">
    <property type="protein sequence ID" value="STD07601.1"/>
    <property type="molecule type" value="Genomic_DNA"/>
</dbReference>
<gene>
    <name evidence="1" type="ORF">NCTC13533_04255</name>
</gene>
<proteinExistence type="predicted"/>
<evidence type="ECO:0000313" key="2">
    <source>
        <dbReference type="Proteomes" id="UP000255224"/>
    </source>
</evidence>
<accession>A0A376EFP1</accession>
<evidence type="ECO:0000313" key="1">
    <source>
        <dbReference type="EMBL" id="STD07601.1"/>
    </source>
</evidence>